<dbReference type="GO" id="GO:0030246">
    <property type="term" value="F:carbohydrate binding"/>
    <property type="evidence" value="ECO:0007669"/>
    <property type="project" value="InterPro"/>
</dbReference>
<evidence type="ECO:0000256" key="8">
    <source>
        <dbReference type="SAM" id="MobiDB-lite"/>
    </source>
</evidence>
<sequence length="432" mass="47775">MSPTEELLRRASDDNNSTDSSSGGVVNNGTVGTPSCALDATVDGQRVYSPDSVPGKECAEALPPVFPFNEVRIRSPDDSLRLTFMPYGASVKEVYVKDREGAWQDVILGFDNATNYGTDTAHNYFGPVVGRYANRIKNGTFELDGKTYKTPLNENNVDTLHGGKEGYDRASWQIKSLNDSSVEFMHTDPDGNQGFPGEVNTTVTYTLERNASWSIRMHATASKKTPLMLSSHVYWNLNPQSFNASSDARPILDHVVHMPYVTKYIKTDGILIPTGETPKVDGTAYDFRQAATLRSKFDQTEGVCGTGCQGWDSCWVEDAGHPQQSPSMEVYSPDSGIKLSITTNQEAWQIYTTAGLNGPTKASIPRKRAHGGDGSLDKIYENYSAMVIEAEDWIDAINNPEWGRNQIYGEGRDYQWEAKYQFSTVDQNGKDM</sequence>
<keyword evidence="4 5" id="KW-0119">Carbohydrate metabolism</keyword>
<feature type="compositionally biased region" description="Low complexity" evidence="8">
    <location>
        <begin position="14"/>
        <end position="33"/>
    </location>
</feature>
<feature type="compositionally biased region" description="Basic and acidic residues" evidence="8">
    <location>
        <begin position="1"/>
        <end position="13"/>
    </location>
</feature>
<feature type="binding site" evidence="7">
    <location>
        <begin position="134"/>
        <end position="135"/>
    </location>
    <ligand>
        <name>beta-D-galactose</name>
        <dbReference type="ChEBI" id="CHEBI:27667"/>
    </ligand>
</feature>
<accession>A0A316UZV4</accession>
<dbReference type="Proteomes" id="UP000245884">
    <property type="component" value="Unassembled WGS sequence"/>
</dbReference>
<evidence type="ECO:0000256" key="7">
    <source>
        <dbReference type="PIRSR" id="PIRSR005096-3"/>
    </source>
</evidence>
<name>A0A316UZV4_9BASI</name>
<gene>
    <name evidence="9" type="ORF">BDZ90DRAFT_216492</name>
</gene>
<dbReference type="InterPro" id="IPR014718">
    <property type="entry name" value="GH-type_carb-bd"/>
</dbReference>
<dbReference type="InterPro" id="IPR015443">
    <property type="entry name" value="Aldose_1-epimerase"/>
</dbReference>
<keyword evidence="3 5" id="KW-0413">Isomerase</keyword>
<feature type="binding site" evidence="6">
    <location>
        <position position="312"/>
    </location>
    <ligand>
        <name>beta-D-galactose</name>
        <dbReference type="ChEBI" id="CHEBI:27667"/>
    </ligand>
</feature>
<dbReference type="PANTHER" id="PTHR10091">
    <property type="entry name" value="ALDOSE-1-EPIMERASE"/>
    <property type="match status" value="1"/>
</dbReference>
<dbReference type="OrthoDB" id="274691at2759"/>
<dbReference type="GO" id="GO:0033499">
    <property type="term" value="P:galactose catabolic process via UDP-galactose, Leloir pathway"/>
    <property type="evidence" value="ECO:0007669"/>
    <property type="project" value="TreeGrafter"/>
</dbReference>
<dbReference type="STRING" id="1569628.A0A316UZV4"/>
<evidence type="ECO:0000313" key="9">
    <source>
        <dbReference type="EMBL" id="PWN29841.1"/>
    </source>
</evidence>
<organism evidence="9 10">
    <name type="scientific">Jaminaea rosea</name>
    <dbReference type="NCBI Taxonomy" id="1569628"/>
    <lineage>
        <taxon>Eukaryota</taxon>
        <taxon>Fungi</taxon>
        <taxon>Dikarya</taxon>
        <taxon>Basidiomycota</taxon>
        <taxon>Ustilaginomycotina</taxon>
        <taxon>Exobasidiomycetes</taxon>
        <taxon>Microstromatales</taxon>
        <taxon>Microstromatales incertae sedis</taxon>
        <taxon>Jaminaea</taxon>
    </lineage>
</organism>
<dbReference type="Gene3D" id="2.70.98.10">
    <property type="match status" value="1"/>
</dbReference>
<dbReference type="EMBL" id="KZ819663">
    <property type="protein sequence ID" value="PWN29841.1"/>
    <property type="molecule type" value="Genomic_DNA"/>
</dbReference>
<evidence type="ECO:0000256" key="6">
    <source>
        <dbReference type="PIRSR" id="PIRSR005096-2"/>
    </source>
</evidence>
<dbReference type="GO" id="GO:0004034">
    <property type="term" value="F:aldose 1-epimerase activity"/>
    <property type="evidence" value="ECO:0007669"/>
    <property type="project" value="UniProtKB-EC"/>
</dbReference>
<dbReference type="EC" id="5.1.3.3" evidence="5"/>
<dbReference type="UniPathway" id="UPA00242"/>
<dbReference type="RefSeq" id="XP_025364453.1">
    <property type="nucleotide sequence ID" value="XM_025504275.1"/>
</dbReference>
<dbReference type="PIRSF" id="PIRSF005096">
    <property type="entry name" value="GALM"/>
    <property type="match status" value="1"/>
</dbReference>
<dbReference type="Pfam" id="PF01263">
    <property type="entry name" value="Aldose_epim"/>
    <property type="match status" value="1"/>
</dbReference>
<dbReference type="CDD" id="cd09019">
    <property type="entry name" value="galactose_mutarotase_like"/>
    <property type="match status" value="1"/>
</dbReference>
<comment type="catalytic activity">
    <reaction evidence="5">
        <text>alpha-D-glucose = beta-D-glucose</text>
        <dbReference type="Rhea" id="RHEA:10264"/>
        <dbReference type="ChEBI" id="CHEBI:15903"/>
        <dbReference type="ChEBI" id="CHEBI:17925"/>
        <dbReference type="EC" id="5.1.3.3"/>
    </reaction>
</comment>
<feature type="region of interest" description="Disordered" evidence="8">
    <location>
        <begin position="1"/>
        <end position="33"/>
    </location>
</feature>
<evidence type="ECO:0000256" key="2">
    <source>
        <dbReference type="ARBA" id="ARBA00006206"/>
    </source>
</evidence>
<dbReference type="AlphaFoldDB" id="A0A316UZV4"/>
<protein>
    <recommendedName>
        <fullName evidence="5">Aldose 1-epimerase</fullName>
        <ecNumber evidence="5">5.1.3.3</ecNumber>
    </recommendedName>
</protein>
<reference evidence="9 10" key="1">
    <citation type="journal article" date="2018" name="Mol. Biol. Evol.">
        <title>Broad Genomic Sampling Reveals a Smut Pathogenic Ancestry of the Fungal Clade Ustilaginomycotina.</title>
        <authorList>
            <person name="Kijpornyongpan T."/>
            <person name="Mondo S.J."/>
            <person name="Barry K."/>
            <person name="Sandor L."/>
            <person name="Lee J."/>
            <person name="Lipzen A."/>
            <person name="Pangilinan J."/>
            <person name="LaButti K."/>
            <person name="Hainaut M."/>
            <person name="Henrissat B."/>
            <person name="Grigoriev I.V."/>
            <person name="Spatafora J.W."/>
            <person name="Aime M.C."/>
        </authorList>
    </citation>
    <scope>NUCLEOTIDE SEQUENCE [LARGE SCALE GENOMIC DNA]</scope>
    <source>
        <strain evidence="9 10">MCA 5214</strain>
    </source>
</reference>
<evidence type="ECO:0000256" key="5">
    <source>
        <dbReference type="PIRNR" id="PIRNR005096"/>
    </source>
</evidence>
<dbReference type="InterPro" id="IPR011013">
    <property type="entry name" value="Gal_mutarotase_sf_dom"/>
</dbReference>
<dbReference type="GO" id="GO:0006006">
    <property type="term" value="P:glucose metabolic process"/>
    <property type="evidence" value="ECO:0007669"/>
    <property type="project" value="TreeGrafter"/>
</dbReference>
<evidence type="ECO:0000313" key="10">
    <source>
        <dbReference type="Proteomes" id="UP000245884"/>
    </source>
</evidence>
<evidence type="ECO:0000256" key="3">
    <source>
        <dbReference type="ARBA" id="ARBA00023235"/>
    </source>
</evidence>
<dbReference type="PANTHER" id="PTHR10091:SF6">
    <property type="entry name" value="1-EPIMERASE, PUTATIVE (AFU_ORTHOLOGUE AFUA_3G13240)-RELATED"/>
    <property type="match status" value="1"/>
</dbReference>
<proteinExistence type="inferred from homology"/>
<feature type="binding site" evidence="7">
    <location>
        <begin position="232"/>
        <end position="234"/>
    </location>
    <ligand>
        <name>beta-D-galactose</name>
        <dbReference type="ChEBI" id="CHEBI:27667"/>
    </ligand>
</feature>
<dbReference type="GeneID" id="37026098"/>
<comment type="similarity">
    <text evidence="2 5">Belongs to the aldose epimerase family.</text>
</comment>
<comment type="pathway">
    <text evidence="1 5">Carbohydrate metabolism; hexose metabolism.</text>
</comment>
<dbReference type="InterPro" id="IPR047215">
    <property type="entry name" value="Galactose_mutarotase-like"/>
</dbReference>
<dbReference type="SUPFAM" id="SSF74650">
    <property type="entry name" value="Galactose mutarotase-like"/>
    <property type="match status" value="1"/>
</dbReference>
<evidence type="ECO:0000256" key="1">
    <source>
        <dbReference type="ARBA" id="ARBA00005028"/>
    </source>
</evidence>
<evidence type="ECO:0000256" key="4">
    <source>
        <dbReference type="ARBA" id="ARBA00023277"/>
    </source>
</evidence>
<keyword evidence="10" id="KW-1185">Reference proteome</keyword>
<dbReference type="InterPro" id="IPR008183">
    <property type="entry name" value="Aldose_1/G6P_1-epimerase"/>
</dbReference>